<accession>A0ABV6AU30</accession>
<sequence>MPTFDSILQLGGKTATGIEVPPEVIAALGTSWKPAVIVHLNTYRYHSTIAVLGGRFMLPVSAQHREGAGITAGDTVHVTLELDQEIREVKVPSDLRQALDQHPTAQEKFERLSYSRQRQHVLSVEGTADLETRAQRVVKVIGSLLDT</sequence>
<dbReference type="EMBL" id="JBHLYR010000010">
    <property type="protein sequence ID" value="MFB9990940.1"/>
    <property type="molecule type" value="Genomic_DNA"/>
</dbReference>
<dbReference type="SUPFAM" id="SSF141694">
    <property type="entry name" value="AF2212/PG0164-like"/>
    <property type="match status" value="1"/>
</dbReference>
<dbReference type="Gene3D" id="2.40.30.100">
    <property type="entry name" value="AF2212/PG0164-like"/>
    <property type="match status" value="1"/>
</dbReference>
<dbReference type="InterPro" id="IPR015018">
    <property type="entry name" value="DUF1905"/>
</dbReference>
<protein>
    <submittedName>
        <fullName evidence="1">YdeI/OmpD-associated family protein</fullName>
    </submittedName>
</protein>
<dbReference type="RefSeq" id="WP_380005385.1">
    <property type="nucleotide sequence ID" value="NZ_JBHLYR010000010.1"/>
</dbReference>
<dbReference type="Pfam" id="PF08922">
    <property type="entry name" value="DUF1905"/>
    <property type="match status" value="1"/>
</dbReference>
<dbReference type="InterPro" id="IPR037079">
    <property type="entry name" value="AF2212/PG0164-like_sf"/>
</dbReference>
<gene>
    <name evidence="1" type="ORF">ACFFLM_02945</name>
</gene>
<dbReference type="Proteomes" id="UP001589733">
    <property type="component" value="Unassembled WGS sequence"/>
</dbReference>
<comment type="caution">
    <text evidence="1">The sequence shown here is derived from an EMBL/GenBank/DDBJ whole genome shotgun (WGS) entry which is preliminary data.</text>
</comment>
<evidence type="ECO:0000313" key="2">
    <source>
        <dbReference type="Proteomes" id="UP001589733"/>
    </source>
</evidence>
<evidence type="ECO:0000313" key="1">
    <source>
        <dbReference type="EMBL" id="MFB9990940.1"/>
    </source>
</evidence>
<organism evidence="1 2">
    <name type="scientific">Deinococcus oregonensis</name>
    <dbReference type="NCBI Taxonomy" id="1805970"/>
    <lineage>
        <taxon>Bacteria</taxon>
        <taxon>Thermotogati</taxon>
        <taxon>Deinococcota</taxon>
        <taxon>Deinococci</taxon>
        <taxon>Deinococcales</taxon>
        <taxon>Deinococcaceae</taxon>
        <taxon>Deinococcus</taxon>
    </lineage>
</organism>
<dbReference type="Pfam" id="PF13376">
    <property type="entry name" value="OmdA"/>
    <property type="match status" value="1"/>
</dbReference>
<proteinExistence type="predicted"/>
<keyword evidence="2" id="KW-1185">Reference proteome</keyword>
<name>A0ABV6AU30_9DEIO</name>
<reference evidence="1 2" key="1">
    <citation type="submission" date="2024-09" db="EMBL/GenBank/DDBJ databases">
        <authorList>
            <person name="Sun Q."/>
            <person name="Mori K."/>
        </authorList>
    </citation>
    <scope>NUCLEOTIDE SEQUENCE [LARGE SCALE GENOMIC DNA]</scope>
    <source>
        <strain evidence="1 2">JCM 13503</strain>
    </source>
</reference>